<dbReference type="EMBL" id="BARS01006381">
    <property type="protein sequence ID" value="GAF68241.1"/>
    <property type="molecule type" value="Genomic_DNA"/>
</dbReference>
<accession>X0RZ08</accession>
<organism evidence="1">
    <name type="scientific">marine sediment metagenome</name>
    <dbReference type="NCBI Taxonomy" id="412755"/>
    <lineage>
        <taxon>unclassified sequences</taxon>
        <taxon>metagenomes</taxon>
        <taxon>ecological metagenomes</taxon>
    </lineage>
</organism>
<proteinExistence type="predicted"/>
<name>X0RZ08_9ZZZZ</name>
<reference evidence="1" key="1">
    <citation type="journal article" date="2014" name="Front. Microbiol.">
        <title>High frequency of phylogenetically diverse reductive dehalogenase-homologous genes in deep subseafloor sedimentary metagenomes.</title>
        <authorList>
            <person name="Kawai M."/>
            <person name="Futagami T."/>
            <person name="Toyoda A."/>
            <person name="Takaki Y."/>
            <person name="Nishi S."/>
            <person name="Hori S."/>
            <person name="Arai W."/>
            <person name="Tsubouchi T."/>
            <person name="Morono Y."/>
            <person name="Uchiyama I."/>
            <person name="Ito T."/>
            <person name="Fujiyama A."/>
            <person name="Inagaki F."/>
            <person name="Takami H."/>
        </authorList>
    </citation>
    <scope>NUCLEOTIDE SEQUENCE</scope>
    <source>
        <strain evidence="1">Expedition CK06-06</strain>
    </source>
</reference>
<evidence type="ECO:0000313" key="1">
    <source>
        <dbReference type="EMBL" id="GAF68241.1"/>
    </source>
</evidence>
<comment type="caution">
    <text evidence="1">The sequence shown here is derived from an EMBL/GenBank/DDBJ whole genome shotgun (WGS) entry which is preliminary data.</text>
</comment>
<gene>
    <name evidence="1" type="ORF">S01H1_12432</name>
</gene>
<sequence length="75" mass="8342">MKKASKPRPVMRSEYDFSKGKRGKYAARYARGANVVLLDPDVSEVFPDAKSVNQALRAIAKIVRTREGARSTTTK</sequence>
<protein>
    <submittedName>
        <fullName evidence="1">Uncharacterized protein</fullName>
    </submittedName>
</protein>
<dbReference type="AlphaFoldDB" id="X0RZ08"/>